<evidence type="ECO:0000313" key="4">
    <source>
        <dbReference type="EMBL" id="RRC98994.1"/>
    </source>
</evidence>
<dbReference type="InterPro" id="IPR015943">
    <property type="entry name" value="WD40/YVTN_repeat-like_dom_sf"/>
</dbReference>
<keyword evidence="2" id="KW-0732">Signal</keyword>
<dbReference type="Gene3D" id="1.10.1130.10">
    <property type="entry name" value="Flavocytochrome C3, Chain A"/>
    <property type="match status" value="1"/>
</dbReference>
<accession>A0A3P1SPU1</accession>
<proteinExistence type="predicted"/>
<keyword evidence="5" id="KW-1185">Reference proteome</keyword>
<name>A0A3P1SPU1_9GAMM</name>
<feature type="signal peptide" evidence="2">
    <location>
        <begin position="1"/>
        <end position="21"/>
    </location>
</feature>
<feature type="chain" id="PRO_5018190177" description="Cytochrome c-552/4 domain-containing protein" evidence="2">
    <location>
        <begin position="22"/>
        <end position="992"/>
    </location>
</feature>
<evidence type="ECO:0000256" key="2">
    <source>
        <dbReference type="SAM" id="SignalP"/>
    </source>
</evidence>
<feature type="domain" description="Cytochrome c-552/4" evidence="3">
    <location>
        <begin position="554"/>
        <end position="607"/>
    </location>
</feature>
<evidence type="ECO:0000259" key="3">
    <source>
        <dbReference type="Pfam" id="PF13435"/>
    </source>
</evidence>
<dbReference type="InterPro" id="IPR036280">
    <property type="entry name" value="Multihaem_cyt_sf"/>
</dbReference>
<feature type="region of interest" description="Disordered" evidence="1">
    <location>
        <begin position="312"/>
        <end position="337"/>
    </location>
</feature>
<organism evidence="4 5">
    <name type="scientific">Amphritea balenae</name>
    <dbReference type="NCBI Taxonomy" id="452629"/>
    <lineage>
        <taxon>Bacteria</taxon>
        <taxon>Pseudomonadati</taxon>
        <taxon>Pseudomonadota</taxon>
        <taxon>Gammaproteobacteria</taxon>
        <taxon>Oceanospirillales</taxon>
        <taxon>Oceanospirillaceae</taxon>
        <taxon>Amphritea</taxon>
    </lineage>
</organism>
<dbReference type="SUPFAM" id="SSF50974">
    <property type="entry name" value="Nitrous oxide reductase, N-terminal domain"/>
    <property type="match status" value="1"/>
</dbReference>
<dbReference type="Proteomes" id="UP000267535">
    <property type="component" value="Unassembled WGS sequence"/>
</dbReference>
<dbReference type="InterPro" id="IPR011045">
    <property type="entry name" value="N2O_reductase_N"/>
</dbReference>
<feature type="compositionally biased region" description="Basic residues" evidence="1">
    <location>
        <begin position="314"/>
        <end position="329"/>
    </location>
</feature>
<dbReference type="PANTHER" id="PTHR47197:SF3">
    <property type="entry name" value="DIHYDRO-HEME D1 DEHYDROGENASE"/>
    <property type="match status" value="1"/>
</dbReference>
<sequence length="992" mass="110660">MNALLRIFTLLSFVLCTTSFAAQSSSSILASADQQYIYTANFDAGSISRSSGTSEQGDKAFKEISLGQDIRRIALSSDGKRLAATDYLGDRIYLLNAANLELIKTIDTGRRPFALIYDTKHQLFWATLFEANKLIAFDNEGTIRNEVDTADTPRGLALTDDGRLLVSHAMTGQISIYDTTSLALTLIKRIDLAEKQYTDEFVSQGLPRLLDDIAISPDGKEAWLPHLLWNFDHPFQFQSTVFPAVSLIDLTPGQEAEKTELRKELFRQINTIENANRTRIVSNPADAEFSNDGKRLYITLAGSEDLMVIDLSRRSTKPKKKRSKRRQGKKQQGGAKVTQILRHIPGDNPRGLLVQGDRLLVQNAMSQDVVLLDGSGTGPFARVKILQAPLYKTVKQDPLSEELRLGTRLFNSANTDDFPDTPIAGDFWMSCNSCHLDGFNFTNRYLMADGRRYRDSFEDAVTGHRDVITMFAGKPLAAIADVIQKTQGGLGAEGNETGPVTVNPQQLSPEVRVLMSALKAYTTKQENLPFLSTWLRLDSSNKTVHKSEWLNSASCAECHTDIYQQWANSNHGAMMDHPYYRFQENYAAAQEGEEFRALCRGCHFPQALLSGEPMPQETMANMHEKDGISLQQALEDQNPVVEAGTSCFFCHRINRAENAGGNADLTINLKDRESYLFDTKIDGVNRWLTSRMINAKPEAHKDSYSDPKLYQDSLYCATCHNEFTSGPGAMINDNYGEWLASSFNNPKDPSKNRTCIDCHMAPDIKRIGEQIPGISTEGGPEKANVRTHHFTGANNYLAGLRSDEHRRLSDDLLKSAASLDLAISEDQLIVTVANVNGGHHLPGGSRRQLWLEVKVTDASGRSVFENGILSDDGRVPDDARKFHKVGADRHGKKVGLSFWRYEKLIEDTRIPADSSRDERYQLPQGLAYPLTVKTRLLFQAFSRQLTDKVRAAFPEENIPYAQVIEMQSISRSFQLADKQIKGTTSMKTATNH</sequence>
<gene>
    <name evidence="4" type="ORF">EHS89_12565</name>
</gene>
<dbReference type="OrthoDB" id="9814800at2"/>
<protein>
    <recommendedName>
        <fullName evidence="3">Cytochrome c-552/4 domain-containing protein</fullName>
    </recommendedName>
</protein>
<dbReference type="EMBL" id="RQXV01000006">
    <property type="protein sequence ID" value="RRC98994.1"/>
    <property type="molecule type" value="Genomic_DNA"/>
</dbReference>
<dbReference type="Pfam" id="PF13435">
    <property type="entry name" value="Cytochrome_C554"/>
    <property type="match status" value="1"/>
</dbReference>
<reference evidence="4 5" key="1">
    <citation type="submission" date="2018-11" db="EMBL/GenBank/DDBJ databases">
        <title>The draft genome sequence of Amphritea balenae JAMM 1525T.</title>
        <authorList>
            <person name="Fang Z."/>
            <person name="Zhang Y."/>
            <person name="Han X."/>
        </authorList>
    </citation>
    <scope>NUCLEOTIDE SEQUENCE [LARGE SCALE GENOMIC DNA]</scope>
    <source>
        <strain evidence="4 5">JAMM 1525</strain>
    </source>
</reference>
<evidence type="ECO:0000256" key="1">
    <source>
        <dbReference type="SAM" id="MobiDB-lite"/>
    </source>
</evidence>
<evidence type="ECO:0000313" key="5">
    <source>
        <dbReference type="Proteomes" id="UP000267535"/>
    </source>
</evidence>
<dbReference type="InterPro" id="IPR051200">
    <property type="entry name" value="Host-pathogen_enzymatic-act"/>
</dbReference>
<comment type="caution">
    <text evidence="4">The sequence shown here is derived from an EMBL/GenBank/DDBJ whole genome shotgun (WGS) entry which is preliminary data.</text>
</comment>
<dbReference type="Gene3D" id="2.130.10.10">
    <property type="entry name" value="YVTN repeat-like/Quinoprotein amine dehydrogenase"/>
    <property type="match status" value="1"/>
</dbReference>
<dbReference type="SUPFAM" id="SSF48695">
    <property type="entry name" value="Multiheme cytochromes"/>
    <property type="match status" value="1"/>
</dbReference>
<dbReference type="Pfam" id="PF02239">
    <property type="entry name" value="Cytochrom_D1"/>
    <property type="match status" value="1"/>
</dbReference>
<dbReference type="InterPro" id="IPR023155">
    <property type="entry name" value="Cyt_c-552/4"/>
</dbReference>
<dbReference type="RefSeq" id="WP_124926493.1">
    <property type="nucleotide sequence ID" value="NZ_BMOH01000002.1"/>
</dbReference>
<dbReference type="PANTHER" id="PTHR47197">
    <property type="entry name" value="PROTEIN NIRF"/>
    <property type="match status" value="1"/>
</dbReference>
<dbReference type="AlphaFoldDB" id="A0A3P1SPU1"/>